<dbReference type="GO" id="GO:0003676">
    <property type="term" value="F:nucleic acid binding"/>
    <property type="evidence" value="ECO:0007669"/>
    <property type="project" value="InterPro"/>
</dbReference>
<dbReference type="InterPro" id="IPR036361">
    <property type="entry name" value="SAP_dom_sf"/>
</dbReference>
<dbReference type="VEuPathDB" id="VectorBase:MDOMA2_004287"/>
<dbReference type="Gene3D" id="4.10.60.10">
    <property type="entry name" value="Zinc finger, CCHC-type"/>
    <property type="match status" value="1"/>
</dbReference>
<dbReference type="STRING" id="7370.A0A1I8NKU0"/>
<organism evidence="6">
    <name type="scientific">Musca domestica</name>
    <name type="common">House fly</name>
    <dbReference type="NCBI Taxonomy" id="7370"/>
    <lineage>
        <taxon>Eukaryota</taxon>
        <taxon>Metazoa</taxon>
        <taxon>Ecdysozoa</taxon>
        <taxon>Arthropoda</taxon>
        <taxon>Hexapoda</taxon>
        <taxon>Insecta</taxon>
        <taxon>Pterygota</taxon>
        <taxon>Neoptera</taxon>
        <taxon>Endopterygota</taxon>
        <taxon>Diptera</taxon>
        <taxon>Brachycera</taxon>
        <taxon>Muscomorpha</taxon>
        <taxon>Muscoidea</taxon>
        <taxon>Muscidae</taxon>
        <taxon>Musca</taxon>
    </lineage>
</organism>
<keyword evidence="1" id="KW-0862">Zinc</keyword>
<evidence type="ECO:0000256" key="1">
    <source>
        <dbReference type="PROSITE-ProRule" id="PRU00047"/>
    </source>
</evidence>
<dbReference type="AlphaFoldDB" id="A0A1I8NKU0"/>
<feature type="coiled-coil region" evidence="2">
    <location>
        <begin position="179"/>
        <end position="213"/>
    </location>
</feature>
<keyword evidence="2" id="KW-0175">Coiled coil</keyword>
<dbReference type="SMART" id="SM00343">
    <property type="entry name" value="ZnF_C2HC"/>
    <property type="match status" value="2"/>
</dbReference>
<dbReference type="PANTHER" id="PTHR23002">
    <property type="entry name" value="ZINC FINGER CCHC DOMAIN CONTAINING PROTEIN"/>
    <property type="match status" value="1"/>
</dbReference>
<evidence type="ECO:0000259" key="4">
    <source>
        <dbReference type="PROSITE" id="PS50158"/>
    </source>
</evidence>
<reference evidence="6" key="1">
    <citation type="submission" date="2020-05" db="UniProtKB">
        <authorList>
            <consortium name="EnsemblMetazoa"/>
        </authorList>
    </citation>
    <scope>IDENTIFICATION</scope>
    <source>
        <strain evidence="6">Aabys</strain>
    </source>
</reference>
<feature type="compositionally biased region" description="Low complexity" evidence="3">
    <location>
        <begin position="165"/>
        <end position="176"/>
    </location>
</feature>
<dbReference type="SUPFAM" id="SSF57756">
    <property type="entry name" value="Retrovirus zinc finger-like domains"/>
    <property type="match status" value="1"/>
</dbReference>
<dbReference type="InterPro" id="IPR001878">
    <property type="entry name" value="Znf_CCHC"/>
</dbReference>
<evidence type="ECO:0000313" key="6">
    <source>
        <dbReference type="EnsemblMetazoa" id="MDOA016764-PA"/>
    </source>
</evidence>
<dbReference type="Gene3D" id="1.10.720.30">
    <property type="entry name" value="SAP domain"/>
    <property type="match status" value="1"/>
</dbReference>
<dbReference type="InterPro" id="IPR005162">
    <property type="entry name" value="Retrotrans_gag_dom"/>
</dbReference>
<dbReference type="EnsemblMetazoa" id="MDOA016764-RA">
    <property type="protein sequence ID" value="MDOA016764-PA"/>
    <property type="gene ID" value="MDOA016764"/>
</dbReference>
<dbReference type="InterPro" id="IPR051714">
    <property type="entry name" value="Znf_CCHC_NABP"/>
</dbReference>
<evidence type="ECO:0000256" key="2">
    <source>
        <dbReference type="SAM" id="Coils"/>
    </source>
</evidence>
<sequence>MANLAHLEKLSIASLQCVCKQLSLSAEGTKRVLIQRLKNVSADDLEKVIQTVEEEEDQVTNLSGLLHQIDDRDDNATVPLQNEQQQKLQKSKSEEKLKNAENSKVPLQNKEQANIQNPTAMQKNNNDDNHTAELQNNNNNSEERTMQNVDSKNSKQNNNEYCPRTSVTVSSSTKSSTEQEFIEREANILRRENELLRREHELLTRENELLKKRLEIREHGASGVSIDLVSNFMADYDGTSDATFWTTQLRDIQKTYQFNDNMLRTLFAMKLVGKAKSWLHSRRNTACEDVDNLLQEFCLTFGTNDTKLERRRKFEQRKWQQNENFTDYYNGKMLLANKLEMDDEELLEYIIDGITNLQIKTQVSMQQHKNTRDLYKALVNVKLPKTNTAMAVTTKSTATTTTKLDVRCYNCNSLGHYAVDCGKPRRQPCTCYACGSKDHMVSNCSLNKKKQSETNYYNAS</sequence>
<dbReference type="VEuPathDB" id="VectorBase:MDOA016764"/>
<accession>A0A1I8NKU0</accession>
<feature type="domain" description="SAP" evidence="5">
    <location>
        <begin position="7"/>
        <end position="41"/>
    </location>
</feature>
<dbReference type="PROSITE" id="PS50800">
    <property type="entry name" value="SAP"/>
    <property type="match status" value="1"/>
</dbReference>
<name>A0A1I8NKU0_MUSDO</name>
<proteinExistence type="predicted"/>
<evidence type="ECO:0000256" key="3">
    <source>
        <dbReference type="SAM" id="MobiDB-lite"/>
    </source>
</evidence>
<feature type="compositionally biased region" description="Polar residues" evidence="3">
    <location>
        <begin position="132"/>
        <end position="160"/>
    </location>
</feature>
<dbReference type="InterPro" id="IPR003034">
    <property type="entry name" value="SAP_dom"/>
</dbReference>
<evidence type="ECO:0008006" key="7">
    <source>
        <dbReference type="Google" id="ProtNLM"/>
    </source>
</evidence>
<dbReference type="PROSITE" id="PS50158">
    <property type="entry name" value="ZF_CCHC"/>
    <property type="match status" value="1"/>
</dbReference>
<feature type="compositionally biased region" description="Basic and acidic residues" evidence="3">
    <location>
        <begin position="91"/>
        <end position="101"/>
    </location>
</feature>
<dbReference type="GO" id="GO:0008270">
    <property type="term" value="F:zinc ion binding"/>
    <property type="evidence" value="ECO:0007669"/>
    <property type="project" value="UniProtKB-KW"/>
</dbReference>
<dbReference type="Pfam" id="PF03732">
    <property type="entry name" value="Retrotrans_gag"/>
    <property type="match status" value="1"/>
</dbReference>
<keyword evidence="1" id="KW-0863">Zinc-finger</keyword>
<keyword evidence="1" id="KW-0479">Metal-binding</keyword>
<protein>
    <recommendedName>
        <fullName evidence="7">CCHC-type domain-containing protein</fullName>
    </recommendedName>
</protein>
<feature type="domain" description="CCHC-type" evidence="4">
    <location>
        <begin position="407"/>
        <end position="421"/>
    </location>
</feature>
<feature type="region of interest" description="Disordered" evidence="3">
    <location>
        <begin position="81"/>
        <end position="179"/>
    </location>
</feature>
<feature type="compositionally biased region" description="Polar residues" evidence="3">
    <location>
        <begin position="102"/>
        <end position="124"/>
    </location>
</feature>
<dbReference type="Pfam" id="PF00098">
    <property type="entry name" value="zf-CCHC"/>
    <property type="match status" value="1"/>
</dbReference>
<dbReference type="InterPro" id="IPR036875">
    <property type="entry name" value="Znf_CCHC_sf"/>
</dbReference>
<evidence type="ECO:0000259" key="5">
    <source>
        <dbReference type="PROSITE" id="PS50800"/>
    </source>
</evidence>
<gene>
    <name evidence="6" type="primary">105261477</name>
</gene>